<feature type="region of interest" description="Disordered" evidence="1">
    <location>
        <begin position="113"/>
        <end position="133"/>
    </location>
</feature>
<evidence type="ECO:0000256" key="1">
    <source>
        <dbReference type="SAM" id="MobiDB-lite"/>
    </source>
</evidence>
<dbReference type="WBParaSite" id="maker-uti_cns_0005733-snap-gene-0.2-mRNA-1">
    <property type="protein sequence ID" value="maker-uti_cns_0005733-snap-gene-0.2-mRNA-1"/>
    <property type="gene ID" value="maker-uti_cns_0005733-snap-gene-0.2"/>
</dbReference>
<protein>
    <submittedName>
        <fullName evidence="3 4">Kinesin motor domain-containing protein</fullName>
    </submittedName>
</protein>
<name>A0A1I8HEH1_9PLAT</name>
<evidence type="ECO:0000313" key="3">
    <source>
        <dbReference type="WBParaSite" id="maker-uti_cns_0005663-snap-gene-0.2-mRNA-1"/>
    </source>
</evidence>
<accession>A0A1I8HEH1</accession>
<organism evidence="2 4">
    <name type="scientific">Macrostomum lignano</name>
    <dbReference type="NCBI Taxonomy" id="282301"/>
    <lineage>
        <taxon>Eukaryota</taxon>
        <taxon>Metazoa</taxon>
        <taxon>Spiralia</taxon>
        <taxon>Lophotrochozoa</taxon>
        <taxon>Platyhelminthes</taxon>
        <taxon>Rhabditophora</taxon>
        <taxon>Macrostomorpha</taxon>
        <taxon>Macrostomida</taxon>
        <taxon>Macrostomidae</taxon>
        <taxon>Macrostomum</taxon>
    </lineage>
</organism>
<feature type="region of interest" description="Disordered" evidence="1">
    <location>
        <begin position="188"/>
        <end position="354"/>
    </location>
</feature>
<dbReference type="Proteomes" id="UP000095280">
    <property type="component" value="Unplaced"/>
</dbReference>
<dbReference type="AlphaFoldDB" id="A0A1I8HEH1"/>
<feature type="compositionally biased region" description="Basic and acidic residues" evidence="1">
    <location>
        <begin position="113"/>
        <end position="131"/>
    </location>
</feature>
<keyword evidence="2" id="KW-1185">Reference proteome</keyword>
<feature type="compositionally biased region" description="Polar residues" evidence="1">
    <location>
        <begin position="329"/>
        <end position="346"/>
    </location>
</feature>
<proteinExistence type="predicted"/>
<feature type="region of interest" description="Disordered" evidence="1">
    <location>
        <begin position="16"/>
        <end position="39"/>
    </location>
</feature>
<evidence type="ECO:0000313" key="4">
    <source>
        <dbReference type="WBParaSite" id="maker-uti_cns_0005733-snap-gene-0.2-mRNA-1"/>
    </source>
</evidence>
<feature type="compositionally biased region" description="Polar residues" evidence="1">
    <location>
        <begin position="19"/>
        <end position="37"/>
    </location>
</feature>
<dbReference type="WBParaSite" id="maker-uti_cns_0005663-snap-gene-0.2-mRNA-1">
    <property type="protein sequence ID" value="maker-uti_cns_0005663-snap-gene-0.2-mRNA-1"/>
    <property type="gene ID" value="maker-uti_cns_0005663-snap-gene-0.2"/>
</dbReference>
<reference evidence="3 4" key="1">
    <citation type="submission" date="2016-11" db="UniProtKB">
        <authorList>
            <consortium name="WormBaseParasite"/>
        </authorList>
    </citation>
    <scope>IDENTIFICATION</scope>
</reference>
<sequence>IPELQLTAEQLAAIAAESDLSQPTRSASNSELGQLSAANRPPLVTRLRAAAEERPNAEATSAALAGLLAEETAKLAANRALIERGLAASPAHLFRFGQSAGSEESIEAELELESDHDRLDECEGSGDRDGRAAASTLSAAAAGLLNRIPKLLDRSTSMRQTAATNVGSYNSAGVNVSAPSATIDPLTGRRWISEDSETPVPQHRLAKLKSGNKSGGRRSLTRSKSASEERSKSTDGTGSDRYQPSLRQRGPAGPESSQVTIRTSASLSAASNSTDGATGSDGRFLAAAAASWRPGSGGNDDTANDVDDNDSVEDFEEPGYAYIKDVLPQRQSNSTAAESDTDQPNEAANGPRSG</sequence>
<feature type="compositionally biased region" description="Acidic residues" evidence="1">
    <location>
        <begin position="302"/>
        <end position="317"/>
    </location>
</feature>
<evidence type="ECO:0000313" key="2">
    <source>
        <dbReference type="Proteomes" id="UP000095280"/>
    </source>
</evidence>
<feature type="compositionally biased region" description="Polar residues" evidence="1">
    <location>
        <begin position="235"/>
        <end position="246"/>
    </location>
</feature>
<feature type="compositionally biased region" description="Low complexity" evidence="1">
    <location>
        <begin position="264"/>
        <end position="273"/>
    </location>
</feature>